<dbReference type="EMBL" id="CP092878">
    <property type="protein sequence ID" value="UYV78788.1"/>
    <property type="molecule type" value="Genomic_DNA"/>
</dbReference>
<accession>A0ABY6LCK9</accession>
<gene>
    <name evidence="1" type="ORF">LAZ67_16002782</name>
</gene>
<organism evidence="1 2">
    <name type="scientific">Cordylochernes scorpioides</name>
    <dbReference type="NCBI Taxonomy" id="51811"/>
    <lineage>
        <taxon>Eukaryota</taxon>
        <taxon>Metazoa</taxon>
        <taxon>Ecdysozoa</taxon>
        <taxon>Arthropoda</taxon>
        <taxon>Chelicerata</taxon>
        <taxon>Arachnida</taxon>
        <taxon>Pseudoscorpiones</taxon>
        <taxon>Cheliferoidea</taxon>
        <taxon>Chernetidae</taxon>
        <taxon>Cordylochernes</taxon>
    </lineage>
</organism>
<name>A0ABY6LCK9_9ARAC</name>
<evidence type="ECO:0000313" key="1">
    <source>
        <dbReference type="EMBL" id="UYV78788.1"/>
    </source>
</evidence>
<dbReference type="Proteomes" id="UP001235939">
    <property type="component" value="Chromosome 16"/>
</dbReference>
<reference evidence="1 2" key="1">
    <citation type="submission" date="2022-01" db="EMBL/GenBank/DDBJ databases">
        <title>A chromosomal length assembly of Cordylochernes scorpioides.</title>
        <authorList>
            <person name="Zeh D."/>
            <person name="Zeh J."/>
        </authorList>
    </citation>
    <scope>NUCLEOTIDE SEQUENCE [LARGE SCALE GENOMIC DNA]</scope>
    <source>
        <strain evidence="1">IN4F17</strain>
        <tissue evidence="1">Whole Body</tissue>
    </source>
</reference>
<protein>
    <submittedName>
        <fullName evidence="1">Uncharacterized protein</fullName>
    </submittedName>
</protein>
<sequence>MFRVLVPTGSLDCRPQRSLGPSSMDLTVVAQGSRHRTTGQSLTCTASPASHVEEDFWAEVVKSDNFDLEEEENPGEPPKFEDE</sequence>
<keyword evidence="2" id="KW-1185">Reference proteome</keyword>
<proteinExistence type="predicted"/>
<evidence type="ECO:0000313" key="2">
    <source>
        <dbReference type="Proteomes" id="UP001235939"/>
    </source>
</evidence>